<dbReference type="PANTHER" id="PTHR46579:SF2">
    <property type="entry name" value="C2H2-TYPE DOMAIN-CONTAINING PROTEIN"/>
    <property type="match status" value="1"/>
</dbReference>
<reference evidence="1" key="1">
    <citation type="submission" date="2020-12" db="EMBL/GenBank/DDBJ databases">
        <title>Metabolic potential, ecology and presence of endohyphal bacteria is reflected in genomic diversity of Mucoromycotina.</title>
        <authorList>
            <person name="Muszewska A."/>
            <person name="Okrasinska A."/>
            <person name="Steczkiewicz K."/>
            <person name="Drgas O."/>
            <person name="Orlowska M."/>
            <person name="Perlinska-Lenart U."/>
            <person name="Aleksandrzak-Piekarczyk T."/>
            <person name="Szatraj K."/>
            <person name="Zielenkiewicz U."/>
            <person name="Pilsyk S."/>
            <person name="Malc E."/>
            <person name="Mieczkowski P."/>
            <person name="Kruszewska J.S."/>
            <person name="Biernat P."/>
            <person name="Pawlowska J."/>
        </authorList>
    </citation>
    <scope>NUCLEOTIDE SEQUENCE</scope>
    <source>
        <strain evidence="1">WA0000017839</strain>
    </source>
</reference>
<dbReference type="EMBL" id="JAEPRD010000465">
    <property type="protein sequence ID" value="KAG2191172.1"/>
    <property type="molecule type" value="Genomic_DNA"/>
</dbReference>
<dbReference type="Pfam" id="PF02992">
    <property type="entry name" value="Transposase_21"/>
    <property type="match status" value="1"/>
</dbReference>
<keyword evidence="2" id="KW-1185">Reference proteome</keyword>
<dbReference type="AlphaFoldDB" id="A0A8H7QEW3"/>
<dbReference type="PANTHER" id="PTHR46579">
    <property type="entry name" value="F5/8 TYPE C DOMAIN-CONTAINING PROTEIN-RELATED"/>
    <property type="match status" value="1"/>
</dbReference>
<dbReference type="OrthoDB" id="2289199at2759"/>
<evidence type="ECO:0000313" key="1">
    <source>
        <dbReference type="EMBL" id="KAG2191172.1"/>
    </source>
</evidence>
<evidence type="ECO:0000313" key="2">
    <source>
        <dbReference type="Proteomes" id="UP000603453"/>
    </source>
</evidence>
<name>A0A8H7QEW3_9FUNG</name>
<proteinExistence type="predicted"/>
<dbReference type="Proteomes" id="UP000603453">
    <property type="component" value="Unassembled WGS sequence"/>
</dbReference>
<comment type="caution">
    <text evidence="1">The sequence shown here is derived from an EMBL/GenBank/DDBJ whole genome shotgun (WGS) entry which is preliminary data.</text>
</comment>
<gene>
    <name evidence="1" type="ORF">INT47_007909</name>
</gene>
<organism evidence="1 2">
    <name type="scientific">Mucor saturninus</name>
    <dbReference type="NCBI Taxonomy" id="64648"/>
    <lineage>
        <taxon>Eukaryota</taxon>
        <taxon>Fungi</taxon>
        <taxon>Fungi incertae sedis</taxon>
        <taxon>Mucoromycota</taxon>
        <taxon>Mucoromycotina</taxon>
        <taxon>Mucoromycetes</taxon>
        <taxon>Mucorales</taxon>
        <taxon>Mucorineae</taxon>
        <taxon>Mucoraceae</taxon>
        <taxon>Mucor</taxon>
    </lineage>
</organism>
<dbReference type="InterPro" id="IPR004242">
    <property type="entry name" value="Transposase_21"/>
</dbReference>
<feature type="non-terminal residue" evidence="1">
    <location>
        <position position="1"/>
    </location>
</feature>
<accession>A0A8H7QEW3</accession>
<sequence length="781" mass="90122">EHVSCTACHAVHPYDTEVEKNQLIGKNCSSVEPFPGSTRCGNRLFSVNNRSVLKPIRSFYYNSLVSTLQAFFLREGFVDDVRRWKSRTVIPGIMSDVYDGSVWRDFKMDPTDDMPYVQQSDFNLMLTINCDWFQLYTNSVYSCGGIYLTIQNLPRDVRNLRKNVVLVCLLPGPGEPKTFQMNHYLRLLVDELLLLSNGVQIQTRNHGIVTVKAALTMVACDLPATRKVIGMTSHNSTNACNYCTHLFESIPGHTHRRNYADAPRNDDWIVRDPVTHRLDAEIWKRATTATARTNLEKTNGVRYSELLRLPYFNPIEFVAFDICHNTFMGTAKRMMRNIWREENNLVNDRTEPLITKDHLKEMSKSSSQNFVLPFGYDGLSMSRKMTVGDVGFGHVKSDEFKTWVLAMSPYLLSMRLPKEYYDNWMDFVAANVYLSSPMISLEEVDLMHDHMKKFLNDFVTTYNDPTLFVSNMHFHSHLRENLLRFGPGPSSWIFNFERYNCDIKSIKTNRKGAVEKTFMLKFLRAVHAKDYYSTLNSHLILASDDNKKIERLFSGGNIHGYDDVHPWVEKEYVDSLHAFSLYEFLAINHGHQLCYGYEQLPPSALRRMKVKDAILMDPAMFNHLLDYYTEVYNCTYSALTTDRNVYPFATLDLFGSVYKSMESSCTNARGSYIRAFYRLNYDNDIIIENETVGDRAARHYRCLSNSGVLRPAQVMMFFRHSADVLGDDNVVETIMHTFALVRWFKGSDIQLGSFAHHNMSVYANEFEDIVVIHLLLLSITP</sequence>
<protein>
    <submittedName>
        <fullName evidence="1">Uncharacterized protein</fullName>
    </submittedName>
</protein>